<dbReference type="EMBL" id="MLAK01000857">
    <property type="protein sequence ID" value="OHT02700.1"/>
    <property type="molecule type" value="Genomic_DNA"/>
</dbReference>
<evidence type="ECO:0000256" key="1">
    <source>
        <dbReference type="SAM" id="Phobius"/>
    </source>
</evidence>
<protein>
    <recommendedName>
        <fullName evidence="4">Transmembrane protein</fullName>
    </recommendedName>
</protein>
<comment type="caution">
    <text evidence="2">The sequence shown here is derived from an EMBL/GenBank/DDBJ whole genome shotgun (WGS) entry which is preliminary data.</text>
</comment>
<dbReference type="RefSeq" id="XP_068355836.1">
    <property type="nucleotide sequence ID" value="XM_068507180.1"/>
</dbReference>
<dbReference type="VEuPathDB" id="TrichDB:TRFO_30159"/>
<dbReference type="Proteomes" id="UP000179807">
    <property type="component" value="Unassembled WGS sequence"/>
</dbReference>
<gene>
    <name evidence="2" type="ORF">TRFO_30159</name>
</gene>
<feature type="transmembrane region" description="Helical" evidence="1">
    <location>
        <begin position="12"/>
        <end position="32"/>
    </location>
</feature>
<keyword evidence="1" id="KW-0812">Transmembrane</keyword>
<keyword evidence="1" id="KW-0472">Membrane</keyword>
<evidence type="ECO:0000313" key="3">
    <source>
        <dbReference type="Proteomes" id="UP000179807"/>
    </source>
</evidence>
<proteinExistence type="predicted"/>
<dbReference type="AlphaFoldDB" id="A0A1J4JYU2"/>
<evidence type="ECO:0000313" key="2">
    <source>
        <dbReference type="EMBL" id="OHT02700.1"/>
    </source>
</evidence>
<dbReference type="GeneID" id="94841884"/>
<keyword evidence="1" id="KW-1133">Transmembrane helix</keyword>
<evidence type="ECO:0008006" key="4">
    <source>
        <dbReference type="Google" id="ProtNLM"/>
    </source>
</evidence>
<sequence>MSFQKLLNSLKIQFMFQVLIWNLIINGMAMELNGLILKVQMQHILFLEHDFGLFASSKAIMEKLKSLLMIQKLFQLIHIPIQKWKDVFSLQIFCTIKSMKSHSFVRKKEKQFKLMHYITQNCQKLLKMFLERQLNVHMKKSNILKLAGKTTTKEYHIQLKREPQLHLLSQDQEFGLSAKSMCIMAQWKSLLMKLINIM</sequence>
<keyword evidence="3" id="KW-1185">Reference proteome</keyword>
<accession>A0A1J4JYU2</accession>
<name>A0A1J4JYU2_9EUKA</name>
<reference evidence="2" key="1">
    <citation type="submission" date="2016-10" db="EMBL/GenBank/DDBJ databases">
        <authorList>
            <person name="Benchimol M."/>
            <person name="Almeida L.G."/>
            <person name="Vasconcelos A.T."/>
            <person name="Perreira-Neves A."/>
            <person name="Rosa I.A."/>
            <person name="Tasca T."/>
            <person name="Bogo M.R."/>
            <person name="de Souza W."/>
        </authorList>
    </citation>
    <scope>NUCLEOTIDE SEQUENCE [LARGE SCALE GENOMIC DNA]</scope>
    <source>
        <strain evidence="2">K</strain>
    </source>
</reference>
<organism evidence="2 3">
    <name type="scientific">Tritrichomonas foetus</name>
    <dbReference type="NCBI Taxonomy" id="1144522"/>
    <lineage>
        <taxon>Eukaryota</taxon>
        <taxon>Metamonada</taxon>
        <taxon>Parabasalia</taxon>
        <taxon>Tritrichomonadida</taxon>
        <taxon>Tritrichomonadidae</taxon>
        <taxon>Tritrichomonas</taxon>
    </lineage>
</organism>